<name>A0AAW2YHK2_9EUKA</name>
<dbReference type="AlphaFoldDB" id="A0AAW2YHK2"/>
<dbReference type="EMBL" id="JAOPGA020000075">
    <property type="protein sequence ID" value="KAL0476642.1"/>
    <property type="molecule type" value="Genomic_DNA"/>
</dbReference>
<dbReference type="Proteomes" id="UP001431209">
    <property type="component" value="Unassembled WGS sequence"/>
</dbReference>
<evidence type="ECO:0000313" key="1">
    <source>
        <dbReference type="EMBL" id="KAL0476642.1"/>
    </source>
</evidence>
<feature type="non-terminal residue" evidence="1">
    <location>
        <position position="174"/>
    </location>
</feature>
<comment type="caution">
    <text evidence="1">The sequence shown here is derived from an EMBL/GenBank/DDBJ whole genome shotgun (WGS) entry which is preliminary data.</text>
</comment>
<organism evidence="1 2">
    <name type="scientific">Acrasis kona</name>
    <dbReference type="NCBI Taxonomy" id="1008807"/>
    <lineage>
        <taxon>Eukaryota</taxon>
        <taxon>Discoba</taxon>
        <taxon>Heterolobosea</taxon>
        <taxon>Tetramitia</taxon>
        <taxon>Eutetramitia</taxon>
        <taxon>Acrasidae</taxon>
        <taxon>Acrasis</taxon>
    </lineage>
</organism>
<reference evidence="1 2" key="1">
    <citation type="submission" date="2024-03" db="EMBL/GenBank/DDBJ databases">
        <title>The Acrasis kona genome and developmental transcriptomes reveal deep origins of eukaryotic multicellular pathways.</title>
        <authorList>
            <person name="Sheikh S."/>
            <person name="Fu C.-J."/>
            <person name="Brown M.W."/>
            <person name="Baldauf S.L."/>
        </authorList>
    </citation>
    <scope>NUCLEOTIDE SEQUENCE [LARGE SCALE GENOMIC DNA]</scope>
    <source>
        <strain evidence="1 2">ATCC MYA-3509</strain>
    </source>
</reference>
<gene>
    <name evidence="1" type="ORF">AKO1_002878</name>
</gene>
<sequence>MDETTFVGCFQCRCIHCHANVVFDTTLQHPVPVQAQNETISFIRTDNNLFTKNPSNALKLLKIEEKKSSAMETALHKQIYKNHHLKKELEELQNFKNLQTVVKAFEVTNKNLVDQNMMLIQTLLMNTATKTVSDTKIEAIQDQLSMVGRVLNGESGTGGIAAEVTAINNTLNGS</sequence>
<accession>A0AAW2YHK2</accession>
<proteinExistence type="predicted"/>
<keyword evidence="2" id="KW-1185">Reference proteome</keyword>
<protein>
    <submittedName>
        <fullName evidence="1">Developmentally-regulated protein</fullName>
    </submittedName>
</protein>
<evidence type="ECO:0000313" key="2">
    <source>
        <dbReference type="Proteomes" id="UP001431209"/>
    </source>
</evidence>